<comment type="caution">
    <text evidence="3">The sequence shown here is derived from an EMBL/GenBank/DDBJ whole genome shotgun (WGS) entry which is preliminary data.</text>
</comment>
<dbReference type="InterPro" id="IPR013320">
    <property type="entry name" value="ConA-like_dom_sf"/>
</dbReference>
<dbReference type="Proteomes" id="UP000533598">
    <property type="component" value="Unassembled WGS sequence"/>
</dbReference>
<dbReference type="InterPro" id="IPR025965">
    <property type="entry name" value="FlgD/Vpr_Ig-like"/>
</dbReference>
<evidence type="ECO:0000313" key="3">
    <source>
        <dbReference type="EMBL" id="MBB4678761.1"/>
    </source>
</evidence>
<dbReference type="Gene3D" id="2.60.40.4070">
    <property type="match status" value="1"/>
</dbReference>
<dbReference type="SUPFAM" id="SSF63829">
    <property type="entry name" value="Calcium-dependent phosphotriesterase"/>
    <property type="match status" value="2"/>
</dbReference>
<proteinExistence type="predicted"/>
<sequence length="1227" mass="132035">MRRTKAGTLVAGALSQVVLLTAASMAFAVPSAAAAGDLGTVDMGGNTQLSAAVYDSRGQLVRHLEELAPRTGKVTLRWDGKDDSGQDLPKGTYTWRAATSATVGKDDGGVGDSGQPQPGYAYEASDAPGKPAAVAYGPDGDLYVQSAYEEMHGNIRRYRQGDIATGKRVWASRDGFANQGVAVAADDRYVYAAIHADYDQGYQSYRIVRLDGATGKPANWYNGGGITVGKWQQGTMPVTGIATDENYLWVVDAGNNELRTFFKGEGGPAPVLEGRSFLPLDNPRGIVAAGPNRFWIVTGDHVSRYRHDVGTQRLIEETRTPALNQPYGVALHGSTLFVSEVGTGQVRRYDVAGAKPVQTAAWFGTMTPGTVSDTEFGWKYDGVLTDVPTGNAAIAVSPDGKTLAVVDVWNGRTMFYDAGTGTPKPERLQGLPDPTPDIQQTPDGPRLVSQAREYDVDYQRAGHPWRLASNWVPTDLPEYSRWVSLRWVGGRQYAYVFTGRSTGMPLGGVLIYRLHTERPGHGMRQVGRIKVANTPPRNEYDTPNPALEISTDANGDGKYDPAETEVTNHAGYTPGAPSVSVDAEGTLWFASAGVIAKQPRSYGRSGVAKLPLRAVDNGNPVYKVDDFALVAEYRGDPSGAHEATGAEVRYDSTNKRVFAAVRTGEFDAMANHGGNAVLMLDLRTGQRSLVSGRHLALGPPNRARDSVDALAVDSTDGYYYVGNATGGSAQGVTRYTWDGLATAHARSDTTVYSSGLFDQGMSLAAFTHTNGTRYVYAQDDGYGRNSLYAFTGAGSERRSEGSTEWPGSPVSNGLLAWLKLDSGLLGATNPGGFAEDSSGKDNWGVFLGNGKPMSRLPWERDGGVHRGALTFDGDEVRGVHFGKNSWSGAPDRLIDSRSALTVATWVRTTDSGPILSYQNTAFTNNDTTPARSATVLAVGADGYLQGGIGCAQAKSAQKVNDGQWHHVALSVGPTVQTLYVDGAAVPIQCQLPVRDQGFTALGVAYTPGTGYTRFKGSLDDVRVYDRTLPAAEITQVGKKEDRGPFASWPLMSFDGKATRVTLPNEIAENAPLTFTLRMKPAPGGGVILGDQRTPYPVELPKEYEVTDDKSLLSKKLLSLDPDGTIRGNLFDNAMKSEPQDIYKGQWHRLTVTVTPEPNDRFRTVLYLGEKKLAEASSLSAHWGFLRSATQLGVGQDGSGVWQFYQGQLDDVRCYDRVLSLEEIRELP</sequence>
<accession>A0A7W7CCU2</accession>
<dbReference type="Pfam" id="PF13860">
    <property type="entry name" value="FlgD_ig"/>
    <property type="match status" value="1"/>
</dbReference>
<dbReference type="InterPro" id="IPR015943">
    <property type="entry name" value="WD40/YVTN_repeat-like_dom_sf"/>
</dbReference>
<dbReference type="Gene3D" id="2.130.10.10">
    <property type="entry name" value="YVTN repeat-like/Quinoprotein amine dehydrogenase"/>
    <property type="match status" value="1"/>
</dbReference>
<evidence type="ECO:0000256" key="1">
    <source>
        <dbReference type="SAM" id="SignalP"/>
    </source>
</evidence>
<dbReference type="SUPFAM" id="SSF49899">
    <property type="entry name" value="Concanavalin A-like lectins/glucanases"/>
    <property type="match status" value="2"/>
</dbReference>
<dbReference type="Pfam" id="PF13385">
    <property type="entry name" value="Laminin_G_3"/>
    <property type="match status" value="1"/>
</dbReference>
<protein>
    <submittedName>
        <fullName evidence="3">Sugar lactone lactonase YvrE</fullName>
    </submittedName>
</protein>
<dbReference type="Gene3D" id="2.60.120.200">
    <property type="match status" value="2"/>
</dbReference>
<organism evidence="3 4">
    <name type="scientific">Crossiella cryophila</name>
    <dbReference type="NCBI Taxonomy" id="43355"/>
    <lineage>
        <taxon>Bacteria</taxon>
        <taxon>Bacillati</taxon>
        <taxon>Actinomycetota</taxon>
        <taxon>Actinomycetes</taxon>
        <taxon>Pseudonocardiales</taxon>
        <taxon>Pseudonocardiaceae</taxon>
        <taxon>Crossiella</taxon>
    </lineage>
</organism>
<dbReference type="AlphaFoldDB" id="A0A7W7CCU2"/>
<feature type="domain" description="FlgD/Vpr Ig-like" evidence="2">
    <location>
        <begin position="47"/>
        <end position="100"/>
    </location>
</feature>
<feature type="signal peptide" evidence="1">
    <location>
        <begin position="1"/>
        <end position="28"/>
    </location>
</feature>
<reference evidence="3 4" key="1">
    <citation type="submission" date="2020-08" db="EMBL/GenBank/DDBJ databases">
        <title>Sequencing the genomes of 1000 actinobacteria strains.</title>
        <authorList>
            <person name="Klenk H.-P."/>
        </authorList>
    </citation>
    <scope>NUCLEOTIDE SEQUENCE [LARGE SCALE GENOMIC DNA]</scope>
    <source>
        <strain evidence="3 4">DSM 44230</strain>
    </source>
</reference>
<dbReference type="RefSeq" id="WP_185004594.1">
    <property type="nucleotide sequence ID" value="NZ_BAAAUI010000010.1"/>
</dbReference>
<evidence type="ECO:0000259" key="2">
    <source>
        <dbReference type="Pfam" id="PF13860"/>
    </source>
</evidence>
<gene>
    <name evidence="3" type="ORF">HNR67_004879</name>
</gene>
<dbReference type="EMBL" id="JACHMH010000001">
    <property type="protein sequence ID" value="MBB4678761.1"/>
    <property type="molecule type" value="Genomic_DNA"/>
</dbReference>
<feature type="chain" id="PRO_5031261634" evidence="1">
    <location>
        <begin position="29"/>
        <end position="1227"/>
    </location>
</feature>
<evidence type="ECO:0000313" key="4">
    <source>
        <dbReference type="Proteomes" id="UP000533598"/>
    </source>
</evidence>
<name>A0A7W7CCU2_9PSEU</name>
<keyword evidence="4" id="KW-1185">Reference proteome</keyword>
<keyword evidence="1" id="KW-0732">Signal</keyword>